<dbReference type="SUPFAM" id="SSF47857">
    <property type="entry name" value="Apolipophorin-III"/>
    <property type="match status" value="1"/>
</dbReference>
<proteinExistence type="predicted"/>
<dbReference type="Proteomes" id="UP001201549">
    <property type="component" value="Unassembled WGS sequence"/>
</dbReference>
<reference evidence="3 4" key="1">
    <citation type="submission" date="2022-02" db="EMBL/GenBank/DDBJ databases">
        <authorList>
            <person name="Zhuang L."/>
        </authorList>
    </citation>
    <scope>NUCLEOTIDE SEQUENCE [LARGE SCALE GENOMIC DNA]</scope>
    <source>
        <strain evidence="3 4">C32</strain>
    </source>
</reference>
<comment type="caution">
    <text evidence="3">The sequence shown here is derived from an EMBL/GenBank/DDBJ whole genome shotgun (WGS) entry which is preliminary data.</text>
</comment>
<sequence>MASHLILATLVALFCIAQPGYSRPEAGTTNMQDLIKEMETSVRKTLDEAKKSLNLPNEPNGEAVIKAIKENTQKAESALKDMKAKIEQQMKSNPQIQETIKGLEAKIDEATANLKKENPEVAANAQKIMDNMKAAYESVTKEMEKVNAEISKKGGLKDDLETLVKNLIDRGNVYAKQLKTQVDEALKAKKP</sequence>
<evidence type="ECO:0000256" key="1">
    <source>
        <dbReference type="SAM" id="Coils"/>
    </source>
</evidence>
<keyword evidence="1" id="KW-0175">Coiled coil</keyword>
<accession>A0ABT2FU47</accession>
<feature type="chain" id="PRO_5046467691" evidence="2">
    <location>
        <begin position="18"/>
        <end position="191"/>
    </location>
</feature>
<keyword evidence="2" id="KW-0732">Signal</keyword>
<evidence type="ECO:0000313" key="4">
    <source>
        <dbReference type="Proteomes" id="UP001201549"/>
    </source>
</evidence>
<feature type="coiled-coil region" evidence="1">
    <location>
        <begin position="65"/>
        <end position="149"/>
    </location>
</feature>
<organism evidence="3 4">
    <name type="scientific">Shewanella electrica</name>
    <dbReference type="NCBI Taxonomy" id="515560"/>
    <lineage>
        <taxon>Bacteria</taxon>
        <taxon>Pseudomonadati</taxon>
        <taxon>Pseudomonadota</taxon>
        <taxon>Gammaproteobacteria</taxon>
        <taxon>Alteromonadales</taxon>
        <taxon>Shewanellaceae</taxon>
        <taxon>Shewanella</taxon>
    </lineage>
</organism>
<reference evidence="4" key="2">
    <citation type="submission" date="2023-07" db="EMBL/GenBank/DDBJ databases">
        <title>Shewanella mangrovi sp. nov., an acetaldehyde- degrading bacterium isolated from mangrove sediment.</title>
        <authorList>
            <person name="Liu Y."/>
        </authorList>
    </citation>
    <scope>NUCLEOTIDE SEQUENCE [LARGE SCALE GENOMIC DNA]</scope>
    <source>
        <strain evidence="4">C32</strain>
    </source>
</reference>
<gene>
    <name evidence="3" type="ORF">L9G74_19900</name>
</gene>
<keyword evidence="4" id="KW-1185">Reference proteome</keyword>
<name>A0ABT2FU47_9GAMM</name>
<feature type="non-terminal residue" evidence="3">
    <location>
        <position position="1"/>
    </location>
</feature>
<dbReference type="InterPro" id="IPR010009">
    <property type="entry name" value="ApoLp-III"/>
</dbReference>
<dbReference type="EMBL" id="JAKOGG010000046">
    <property type="protein sequence ID" value="MCS4558691.1"/>
    <property type="molecule type" value="Genomic_DNA"/>
</dbReference>
<protein>
    <submittedName>
        <fullName evidence="3">Uncharacterized protein</fullName>
    </submittedName>
</protein>
<dbReference type="Pfam" id="PF07464">
    <property type="entry name" value="ApoLp-III"/>
    <property type="match status" value="1"/>
</dbReference>
<evidence type="ECO:0000256" key="2">
    <source>
        <dbReference type="SAM" id="SignalP"/>
    </source>
</evidence>
<dbReference type="Gene3D" id="1.20.120.20">
    <property type="entry name" value="Apolipoprotein"/>
    <property type="match status" value="1"/>
</dbReference>
<feature type="signal peptide" evidence="2">
    <location>
        <begin position="1"/>
        <end position="17"/>
    </location>
</feature>
<dbReference type="RefSeq" id="WP_238898507.1">
    <property type="nucleotide sequence ID" value="NZ_JAKOGG010000046.1"/>
</dbReference>
<evidence type="ECO:0000313" key="3">
    <source>
        <dbReference type="EMBL" id="MCS4558691.1"/>
    </source>
</evidence>